<name>A0A0F9SYQ6_9ZZZZ</name>
<comment type="caution">
    <text evidence="1">The sequence shown here is derived from an EMBL/GenBank/DDBJ whole genome shotgun (WGS) entry which is preliminary data.</text>
</comment>
<proteinExistence type="predicted"/>
<organism evidence="1">
    <name type="scientific">marine sediment metagenome</name>
    <dbReference type="NCBI Taxonomy" id="412755"/>
    <lineage>
        <taxon>unclassified sequences</taxon>
        <taxon>metagenomes</taxon>
        <taxon>ecological metagenomes</taxon>
    </lineage>
</organism>
<dbReference type="EMBL" id="LAZR01000332">
    <property type="protein sequence ID" value="KKN74050.1"/>
    <property type="molecule type" value="Genomic_DNA"/>
</dbReference>
<protein>
    <submittedName>
        <fullName evidence="1">Uncharacterized protein</fullName>
    </submittedName>
</protein>
<accession>A0A0F9SYQ6</accession>
<evidence type="ECO:0000313" key="1">
    <source>
        <dbReference type="EMBL" id="KKN74050.1"/>
    </source>
</evidence>
<sequence length="120" mass="14286">MKNPRIRLFGYKVVTQLLIRLDRVRDRIMPWGERFQYRTDRVCYVPNRTVFSCCDCGLAHLVWPLDGEDFKEPAFRMLPLRPFNYDYSWRIGAPSVGFDLNDEPEIIQEIIDAEFGKEPR</sequence>
<reference evidence="1" key="1">
    <citation type="journal article" date="2015" name="Nature">
        <title>Complex archaea that bridge the gap between prokaryotes and eukaryotes.</title>
        <authorList>
            <person name="Spang A."/>
            <person name="Saw J.H."/>
            <person name="Jorgensen S.L."/>
            <person name="Zaremba-Niedzwiedzka K."/>
            <person name="Martijn J."/>
            <person name="Lind A.E."/>
            <person name="van Eijk R."/>
            <person name="Schleper C."/>
            <person name="Guy L."/>
            <person name="Ettema T.J."/>
        </authorList>
    </citation>
    <scope>NUCLEOTIDE SEQUENCE</scope>
</reference>
<gene>
    <name evidence="1" type="ORF">LCGC14_0393900</name>
</gene>
<dbReference type="AlphaFoldDB" id="A0A0F9SYQ6"/>